<keyword evidence="1" id="KW-1133">Transmembrane helix</keyword>
<evidence type="ECO:0000256" key="1">
    <source>
        <dbReference type="SAM" id="Phobius"/>
    </source>
</evidence>
<keyword evidence="1" id="KW-0812">Transmembrane</keyword>
<dbReference type="EMBL" id="QZEZ01000002">
    <property type="protein sequence ID" value="RJK96977.1"/>
    <property type="molecule type" value="Genomic_DNA"/>
</dbReference>
<evidence type="ECO:0000313" key="3">
    <source>
        <dbReference type="Proteomes" id="UP000265614"/>
    </source>
</evidence>
<dbReference type="AlphaFoldDB" id="A0A3A3Z817"/>
<organism evidence="2 3">
    <name type="scientific">Vallicoccus soli</name>
    <dbReference type="NCBI Taxonomy" id="2339232"/>
    <lineage>
        <taxon>Bacteria</taxon>
        <taxon>Bacillati</taxon>
        <taxon>Actinomycetota</taxon>
        <taxon>Actinomycetes</taxon>
        <taxon>Motilibacterales</taxon>
        <taxon>Vallicoccaceae</taxon>
        <taxon>Vallicoccus</taxon>
    </lineage>
</organism>
<protein>
    <submittedName>
        <fullName evidence="2">Uncharacterized protein</fullName>
    </submittedName>
</protein>
<dbReference type="OrthoDB" id="3784740at2"/>
<dbReference type="RefSeq" id="WP_119949693.1">
    <property type="nucleotide sequence ID" value="NZ_QZEZ01000002.1"/>
</dbReference>
<accession>A0A3A3Z817</accession>
<proteinExistence type="predicted"/>
<sequence length="143" mass="15438">MLRSADVVGSGTSAADLRREAAGVREDLGPDWAERALDRWGAAWLVALVVLVAGPQPRRATKWAWCWFLVVLPSTLGVLAWLLLDAPWSRRRRAAREPLAHDLQRRLPGGDARLTGGRALVLAVLLGLLTGVAAQALALLPLL</sequence>
<evidence type="ECO:0000313" key="2">
    <source>
        <dbReference type="EMBL" id="RJK96977.1"/>
    </source>
</evidence>
<reference evidence="2 3" key="1">
    <citation type="submission" date="2018-09" db="EMBL/GenBank/DDBJ databases">
        <title>YIM 75000 draft genome.</title>
        <authorList>
            <person name="Tang S."/>
            <person name="Feng Y."/>
        </authorList>
    </citation>
    <scope>NUCLEOTIDE SEQUENCE [LARGE SCALE GENOMIC DNA]</scope>
    <source>
        <strain evidence="2 3">YIM 75000</strain>
    </source>
</reference>
<feature type="transmembrane region" description="Helical" evidence="1">
    <location>
        <begin position="65"/>
        <end position="84"/>
    </location>
</feature>
<comment type="caution">
    <text evidence="2">The sequence shown here is derived from an EMBL/GenBank/DDBJ whole genome shotgun (WGS) entry which is preliminary data.</text>
</comment>
<keyword evidence="3" id="KW-1185">Reference proteome</keyword>
<name>A0A3A3Z817_9ACTN</name>
<dbReference type="Proteomes" id="UP000265614">
    <property type="component" value="Unassembled WGS sequence"/>
</dbReference>
<keyword evidence="1" id="KW-0472">Membrane</keyword>
<feature type="transmembrane region" description="Helical" evidence="1">
    <location>
        <begin position="119"/>
        <end position="140"/>
    </location>
</feature>
<gene>
    <name evidence="2" type="ORF">D5H78_06985</name>
</gene>